<dbReference type="AlphaFoldDB" id="A0A9D2KQR4"/>
<sequence length="131" mass="13777">MNINSLGMARPLSLSEAARLRQAAGGSSFAQTLEAKLDQPVTGKADSRGIAVMGAGSVQSLEQGMVSEDPSAVLSQEEKNFFDLYTARKYLNESEMQFFNSAMSGGKSMLRGGGYSQICAQSAQGGLSLQA</sequence>
<name>A0A9D2KQR4_9BACT</name>
<evidence type="ECO:0000313" key="2">
    <source>
        <dbReference type="Proteomes" id="UP000823821"/>
    </source>
</evidence>
<reference evidence="1" key="1">
    <citation type="journal article" date="2021" name="PeerJ">
        <title>Extensive microbial diversity within the chicken gut microbiome revealed by metagenomics and culture.</title>
        <authorList>
            <person name="Gilroy R."/>
            <person name="Ravi A."/>
            <person name="Getino M."/>
            <person name="Pursley I."/>
            <person name="Horton D.L."/>
            <person name="Alikhan N.F."/>
            <person name="Baker D."/>
            <person name="Gharbi K."/>
            <person name="Hall N."/>
            <person name="Watson M."/>
            <person name="Adriaenssens E.M."/>
            <person name="Foster-Nyarko E."/>
            <person name="Jarju S."/>
            <person name="Secka A."/>
            <person name="Antonio M."/>
            <person name="Oren A."/>
            <person name="Chaudhuri R.R."/>
            <person name="La Ragione R."/>
            <person name="Hildebrand F."/>
            <person name="Pallen M.J."/>
        </authorList>
    </citation>
    <scope>NUCLEOTIDE SEQUENCE</scope>
    <source>
        <strain evidence="1">5032</strain>
    </source>
</reference>
<comment type="caution">
    <text evidence="1">The sequence shown here is derived from an EMBL/GenBank/DDBJ whole genome shotgun (WGS) entry which is preliminary data.</text>
</comment>
<dbReference type="EMBL" id="DWZD01000040">
    <property type="protein sequence ID" value="HJA79258.1"/>
    <property type="molecule type" value="Genomic_DNA"/>
</dbReference>
<organism evidence="1 2">
    <name type="scientific">Candidatus Desulfovibrio intestinavium</name>
    <dbReference type="NCBI Taxonomy" id="2838534"/>
    <lineage>
        <taxon>Bacteria</taxon>
        <taxon>Pseudomonadati</taxon>
        <taxon>Thermodesulfobacteriota</taxon>
        <taxon>Desulfovibrionia</taxon>
        <taxon>Desulfovibrionales</taxon>
        <taxon>Desulfovibrionaceae</taxon>
        <taxon>Desulfovibrio</taxon>
    </lineage>
</organism>
<gene>
    <name evidence="1" type="ORF">H9784_06805</name>
</gene>
<protein>
    <submittedName>
        <fullName evidence="1">Uncharacterized protein</fullName>
    </submittedName>
</protein>
<dbReference type="Proteomes" id="UP000823821">
    <property type="component" value="Unassembled WGS sequence"/>
</dbReference>
<proteinExistence type="predicted"/>
<reference evidence="1" key="2">
    <citation type="submission" date="2021-04" db="EMBL/GenBank/DDBJ databases">
        <authorList>
            <person name="Gilroy R."/>
        </authorList>
    </citation>
    <scope>NUCLEOTIDE SEQUENCE</scope>
    <source>
        <strain evidence="1">5032</strain>
    </source>
</reference>
<accession>A0A9D2KQR4</accession>
<evidence type="ECO:0000313" key="1">
    <source>
        <dbReference type="EMBL" id="HJA79258.1"/>
    </source>
</evidence>